<dbReference type="EMBL" id="JBHRSS010000004">
    <property type="protein sequence ID" value="MFC3104652.1"/>
    <property type="molecule type" value="Genomic_DNA"/>
</dbReference>
<evidence type="ECO:0000313" key="6">
    <source>
        <dbReference type="EMBL" id="MFC3104652.1"/>
    </source>
</evidence>
<dbReference type="Gene3D" id="3.30.70.250">
    <property type="entry name" value="Malonyl-CoA ACP transacylase, ACP-binding"/>
    <property type="match status" value="1"/>
</dbReference>
<dbReference type="InterPro" id="IPR014043">
    <property type="entry name" value="Acyl_transferase_dom"/>
</dbReference>
<dbReference type="GO" id="GO:0004314">
    <property type="term" value="F:[acyl-carrier-protein] S-malonyltransferase activity"/>
    <property type="evidence" value="ECO:0007669"/>
    <property type="project" value="UniProtKB-EC"/>
</dbReference>
<dbReference type="Proteomes" id="UP001595462">
    <property type="component" value="Unassembled WGS sequence"/>
</dbReference>
<evidence type="ECO:0000256" key="3">
    <source>
        <dbReference type="ARBA" id="ARBA00023315"/>
    </source>
</evidence>
<dbReference type="InterPro" id="IPR001227">
    <property type="entry name" value="Ac_transferase_dom_sf"/>
</dbReference>
<dbReference type="InterPro" id="IPR016035">
    <property type="entry name" value="Acyl_Trfase/lysoPLipase"/>
</dbReference>
<sequence>MFAGQGAQRPGMLADLPDSPPVRRTLAQAADTLGLDVGALDSIEALADTQNVQLALTVAGVAGARHLAEQGAVPDAVMGLSIGAWPAAVVAGAIGFAEALALVAERGRLMAEAYPSGYGMSAVLGLSEDRVRGLVADVSRDDAPLYIGNVNSDEQIVVAGDDDGLARLAETARAAGARRVQRLDMAVPSHCPLLDEPAAQLANVARDTLFDAPVIAYFSANARRRLWRADAIRDDLVYNMAKPVYWAASARIVHESGFHLAVEMPPSHVLTGLQPTMEPPGEAVAVIDTGWHNAAALTRRATVDNR</sequence>
<comment type="caution">
    <text evidence="6">The sequence shown here is derived from an EMBL/GenBank/DDBJ whole genome shotgun (WGS) entry which is preliminary data.</text>
</comment>
<name>A0ABV7ESU1_9GAMM</name>
<accession>A0ABV7ESU1</accession>
<evidence type="ECO:0000256" key="2">
    <source>
        <dbReference type="ARBA" id="ARBA00022679"/>
    </source>
</evidence>
<dbReference type="PANTHER" id="PTHR42681">
    <property type="entry name" value="MALONYL-COA-ACYL CARRIER PROTEIN TRANSACYLASE, MITOCHONDRIAL"/>
    <property type="match status" value="1"/>
</dbReference>
<dbReference type="InterPro" id="IPR016036">
    <property type="entry name" value="Malonyl_transacylase_ACP-bd"/>
</dbReference>
<dbReference type="Pfam" id="PF00698">
    <property type="entry name" value="Acyl_transf_1"/>
    <property type="match status" value="1"/>
</dbReference>
<dbReference type="SUPFAM" id="SSF52151">
    <property type="entry name" value="FabD/lysophospholipase-like"/>
    <property type="match status" value="1"/>
</dbReference>
<dbReference type="SMART" id="SM00827">
    <property type="entry name" value="PKS_AT"/>
    <property type="match status" value="1"/>
</dbReference>
<dbReference type="SUPFAM" id="SSF55048">
    <property type="entry name" value="Probable ACP-binding domain of malonyl-CoA ACP transacylase"/>
    <property type="match status" value="1"/>
</dbReference>
<reference evidence="7" key="1">
    <citation type="journal article" date="2019" name="Int. J. Syst. Evol. Microbiol.">
        <title>The Global Catalogue of Microorganisms (GCM) 10K type strain sequencing project: providing services to taxonomists for standard genome sequencing and annotation.</title>
        <authorList>
            <consortium name="The Broad Institute Genomics Platform"/>
            <consortium name="The Broad Institute Genome Sequencing Center for Infectious Disease"/>
            <person name="Wu L."/>
            <person name="Ma J."/>
        </authorList>
    </citation>
    <scope>NUCLEOTIDE SEQUENCE [LARGE SCALE GENOMIC DNA]</scope>
    <source>
        <strain evidence="7">KCTC 52640</strain>
    </source>
</reference>
<dbReference type="Gene3D" id="3.40.366.10">
    <property type="entry name" value="Malonyl-Coenzyme A Acyl Carrier Protein, domain 2"/>
    <property type="match status" value="1"/>
</dbReference>
<dbReference type="RefSeq" id="WP_380689984.1">
    <property type="nucleotide sequence ID" value="NZ_JBHRSS010000004.1"/>
</dbReference>
<keyword evidence="3 6" id="KW-0012">Acyltransferase</keyword>
<comment type="catalytic activity">
    <reaction evidence="4">
        <text>holo-[ACP] + malonyl-CoA = malonyl-[ACP] + CoA</text>
        <dbReference type="Rhea" id="RHEA:41792"/>
        <dbReference type="Rhea" id="RHEA-COMP:9623"/>
        <dbReference type="Rhea" id="RHEA-COMP:9685"/>
        <dbReference type="ChEBI" id="CHEBI:57287"/>
        <dbReference type="ChEBI" id="CHEBI:57384"/>
        <dbReference type="ChEBI" id="CHEBI:64479"/>
        <dbReference type="ChEBI" id="CHEBI:78449"/>
        <dbReference type="EC" id="2.3.1.39"/>
    </reaction>
</comment>
<keyword evidence="2 6" id="KW-0808">Transferase</keyword>
<feature type="domain" description="Malonyl-CoA:ACP transacylase (MAT)" evidence="5">
    <location>
        <begin position="1"/>
        <end position="302"/>
    </location>
</feature>
<evidence type="ECO:0000256" key="1">
    <source>
        <dbReference type="ARBA" id="ARBA00013258"/>
    </source>
</evidence>
<proteinExistence type="predicted"/>
<dbReference type="PANTHER" id="PTHR42681:SF1">
    <property type="entry name" value="MALONYL-COA-ACYL CARRIER PROTEIN TRANSACYLASE, MITOCHONDRIAL"/>
    <property type="match status" value="1"/>
</dbReference>
<evidence type="ECO:0000259" key="5">
    <source>
        <dbReference type="SMART" id="SM00827"/>
    </source>
</evidence>
<gene>
    <name evidence="6" type="ORF">ACFOSU_12235</name>
</gene>
<keyword evidence="7" id="KW-1185">Reference proteome</keyword>
<dbReference type="InterPro" id="IPR050858">
    <property type="entry name" value="Mal-CoA-ACP_Trans/PKS_FabD"/>
</dbReference>
<organism evidence="6 7">
    <name type="scientific">Salinisphaera aquimarina</name>
    <dbReference type="NCBI Taxonomy" id="2094031"/>
    <lineage>
        <taxon>Bacteria</taxon>
        <taxon>Pseudomonadati</taxon>
        <taxon>Pseudomonadota</taxon>
        <taxon>Gammaproteobacteria</taxon>
        <taxon>Salinisphaerales</taxon>
        <taxon>Salinisphaeraceae</taxon>
        <taxon>Salinisphaera</taxon>
    </lineage>
</organism>
<dbReference type="EC" id="2.3.1.39" evidence="1"/>
<evidence type="ECO:0000256" key="4">
    <source>
        <dbReference type="ARBA" id="ARBA00048462"/>
    </source>
</evidence>
<evidence type="ECO:0000313" key="7">
    <source>
        <dbReference type="Proteomes" id="UP001595462"/>
    </source>
</evidence>
<protein>
    <recommendedName>
        <fullName evidence="1">[acyl-carrier-protein] S-malonyltransferase</fullName>
        <ecNumber evidence="1">2.3.1.39</ecNumber>
    </recommendedName>
</protein>